<organism evidence="2 3">
    <name type="scientific">Rhinolophus ferrumequinum</name>
    <name type="common">Greater horseshoe bat</name>
    <dbReference type="NCBI Taxonomy" id="59479"/>
    <lineage>
        <taxon>Eukaryota</taxon>
        <taxon>Metazoa</taxon>
        <taxon>Chordata</taxon>
        <taxon>Craniata</taxon>
        <taxon>Vertebrata</taxon>
        <taxon>Euteleostomi</taxon>
        <taxon>Mammalia</taxon>
        <taxon>Eutheria</taxon>
        <taxon>Laurasiatheria</taxon>
        <taxon>Chiroptera</taxon>
        <taxon>Yinpterochiroptera</taxon>
        <taxon>Rhinolophoidea</taxon>
        <taxon>Rhinolophidae</taxon>
        <taxon>Rhinolophinae</taxon>
        <taxon>Rhinolophus</taxon>
    </lineage>
</organism>
<protein>
    <submittedName>
        <fullName evidence="2">Uncharacterized protein</fullName>
    </submittedName>
</protein>
<gene>
    <name evidence="2" type="ORF">mRhiFer1_007923</name>
</gene>
<dbReference type="EMBL" id="JACAGC010000001">
    <property type="protein sequence ID" value="KAF6390353.1"/>
    <property type="molecule type" value="Genomic_DNA"/>
</dbReference>
<evidence type="ECO:0000256" key="1">
    <source>
        <dbReference type="SAM" id="MobiDB-lite"/>
    </source>
</evidence>
<evidence type="ECO:0000313" key="3">
    <source>
        <dbReference type="Proteomes" id="UP000585614"/>
    </source>
</evidence>
<reference evidence="2 3" key="1">
    <citation type="journal article" date="2020" name="Nature">
        <title>Six reference-quality genomes reveal evolution of bat adaptations.</title>
        <authorList>
            <person name="Jebb D."/>
            <person name="Huang Z."/>
            <person name="Pippel M."/>
            <person name="Hughes G.M."/>
            <person name="Lavrichenko K."/>
            <person name="Devanna P."/>
            <person name="Winkler S."/>
            <person name="Jermiin L.S."/>
            <person name="Skirmuntt E.C."/>
            <person name="Katzourakis A."/>
            <person name="Burkitt-Gray L."/>
            <person name="Ray D.A."/>
            <person name="Sullivan K.A.M."/>
            <person name="Roscito J.G."/>
            <person name="Kirilenko B.M."/>
            <person name="Davalos L.M."/>
            <person name="Corthals A.P."/>
            <person name="Power M.L."/>
            <person name="Jones G."/>
            <person name="Ransome R.D."/>
            <person name="Dechmann D.K.N."/>
            <person name="Locatelli A.G."/>
            <person name="Puechmaille S.J."/>
            <person name="Fedrigo O."/>
            <person name="Jarvis E.D."/>
            <person name="Hiller M."/>
            <person name="Vernes S.C."/>
            <person name="Myers E.W."/>
            <person name="Teeling E.C."/>
        </authorList>
    </citation>
    <scope>NUCLEOTIDE SEQUENCE [LARGE SCALE GENOMIC DNA]</scope>
    <source>
        <strain evidence="2">MRhiFer1</strain>
        <tissue evidence="2">Lung</tissue>
    </source>
</reference>
<proteinExistence type="predicted"/>
<feature type="compositionally biased region" description="Low complexity" evidence="1">
    <location>
        <begin position="41"/>
        <end position="55"/>
    </location>
</feature>
<feature type="compositionally biased region" description="Polar residues" evidence="1">
    <location>
        <begin position="154"/>
        <end position="163"/>
    </location>
</feature>
<comment type="caution">
    <text evidence="2">The sequence shown here is derived from an EMBL/GenBank/DDBJ whole genome shotgun (WGS) entry which is preliminary data.</text>
</comment>
<feature type="region of interest" description="Disordered" evidence="1">
    <location>
        <begin position="1"/>
        <end position="163"/>
    </location>
</feature>
<accession>A0A7J8AUX3</accession>
<name>A0A7J8AUX3_RHIFE</name>
<sequence>MGMGMANVGGNKESYRQKKGRTVDGIIEVVSRGHGGHTRLGTSGPEGPEESYPGGCVQSPDLHHPQQPSQVPTQRGLGREGEVCCPRIPEDQVGEGEGSRDGLTAAQGQSGRLPSSPPDQGLQCFPPSRRPQALTQRLPALPAPASGLQASLRPGSTPTAGPA</sequence>
<dbReference type="AlphaFoldDB" id="A0A7J8AUX3"/>
<dbReference type="Proteomes" id="UP000585614">
    <property type="component" value="Unassembled WGS sequence"/>
</dbReference>
<evidence type="ECO:0000313" key="2">
    <source>
        <dbReference type="EMBL" id="KAF6390353.1"/>
    </source>
</evidence>